<keyword evidence="3" id="KW-1185">Reference proteome</keyword>
<keyword evidence="1" id="KW-0812">Transmembrane</keyword>
<organism evidence="2 3">
    <name type="scientific">Ataeniobius toweri</name>
    <dbReference type="NCBI Taxonomy" id="208326"/>
    <lineage>
        <taxon>Eukaryota</taxon>
        <taxon>Metazoa</taxon>
        <taxon>Chordata</taxon>
        <taxon>Craniata</taxon>
        <taxon>Vertebrata</taxon>
        <taxon>Euteleostomi</taxon>
        <taxon>Actinopterygii</taxon>
        <taxon>Neopterygii</taxon>
        <taxon>Teleostei</taxon>
        <taxon>Neoteleostei</taxon>
        <taxon>Acanthomorphata</taxon>
        <taxon>Ovalentaria</taxon>
        <taxon>Atherinomorphae</taxon>
        <taxon>Cyprinodontiformes</taxon>
        <taxon>Goodeidae</taxon>
        <taxon>Ataeniobius</taxon>
    </lineage>
</organism>
<gene>
    <name evidence="2" type="ORF">ATANTOWER_008112</name>
</gene>
<evidence type="ECO:0000256" key="1">
    <source>
        <dbReference type="SAM" id="Phobius"/>
    </source>
</evidence>
<name>A0ABU7BRC5_9TELE</name>
<comment type="caution">
    <text evidence="2">The sequence shown here is derived from an EMBL/GenBank/DDBJ whole genome shotgun (WGS) entry which is preliminary data.</text>
</comment>
<evidence type="ECO:0000313" key="2">
    <source>
        <dbReference type="EMBL" id="MED6252179.1"/>
    </source>
</evidence>
<evidence type="ECO:0000313" key="3">
    <source>
        <dbReference type="Proteomes" id="UP001345963"/>
    </source>
</evidence>
<dbReference type="EMBL" id="JAHUTI010060969">
    <property type="protein sequence ID" value="MED6252179.1"/>
    <property type="molecule type" value="Genomic_DNA"/>
</dbReference>
<keyword evidence="1" id="KW-1133">Transmembrane helix</keyword>
<sequence>MVLHDGGKSTDSWKKLFFEGVFLHGGVLWKSWVKRNPTHGQYPESSLLTPCRTHGITFPTPNVSNNQKKNSSERLCISFLLYSLELPSLFLMFFLNRCVFFLSKCPHLIVQTF</sequence>
<proteinExistence type="predicted"/>
<keyword evidence="1" id="KW-0472">Membrane</keyword>
<dbReference type="Proteomes" id="UP001345963">
    <property type="component" value="Unassembled WGS sequence"/>
</dbReference>
<accession>A0ABU7BRC5</accession>
<feature type="transmembrane region" description="Helical" evidence="1">
    <location>
        <begin position="75"/>
        <end position="95"/>
    </location>
</feature>
<reference evidence="2 3" key="1">
    <citation type="submission" date="2021-07" db="EMBL/GenBank/DDBJ databases">
        <authorList>
            <person name="Palmer J.M."/>
        </authorList>
    </citation>
    <scope>NUCLEOTIDE SEQUENCE [LARGE SCALE GENOMIC DNA]</scope>
    <source>
        <strain evidence="2 3">AT_MEX2019</strain>
        <tissue evidence="2">Muscle</tissue>
    </source>
</reference>
<protein>
    <submittedName>
        <fullName evidence="2">Uncharacterized protein</fullName>
    </submittedName>
</protein>